<keyword evidence="4" id="KW-1185">Reference proteome</keyword>
<dbReference type="RefSeq" id="WP_091496513.1">
    <property type="nucleotide sequence ID" value="NZ_FOMH01000011.1"/>
</dbReference>
<dbReference type="Proteomes" id="UP000199672">
    <property type="component" value="Unassembled WGS sequence"/>
</dbReference>
<keyword evidence="3" id="KW-0808">Transferase</keyword>
<gene>
    <name evidence="3" type="ORF">SAMN05216297_111104</name>
</gene>
<dbReference type="InterPro" id="IPR001296">
    <property type="entry name" value="Glyco_trans_1"/>
</dbReference>
<reference evidence="4" key="1">
    <citation type="submission" date="2016-10" db="EMBL/GenBank/DDBJ databases">
        <authorList>
            <person name="Varghese N."/>
            <person name="Submissions S."/>
        </authorList>
    </citation>
    <scope>NUCLEOTIDE SEQUENCE [LARGE SCALE GENOMIC DNA]</scope>
    <source>
        <strain evidence="4">CGMCC 1.10370</strain>
    </source>
</reference>
<proteinExistence type="predicted"/>
<dbReference type="CDD" id="cd03811">
    <property type="entry name" value="GT4_GT28_WabH-like"/>
    <property type="match status" value="1"/>
</dbReference>
<dbReference type="Pfam" id="PF13439">
    <property type="entry name" value="Glyco_transf_4"/>
    <property type="match status" value="1"/>
</dbReference>
<dbReference type="GO" id="GO:0016757">
    <property type="term" value="F:glycosyltransferase activity"/>
    <property type="evidence" value="ECO:0007669"/>
    <property type="project" value="InterPro"/>
</dbReference>
<dbReference type="OrthoDB" id="823685at2"/>
<name>A0A1I1UNC5_9FLAO</name>
<protein>
    <submittedName>
        <fullName evidence="3">Glycosyltransferase involved in cell wall bisynthesis</fullName>
    </submittedName>
</protein>
<evidence type="ECO:0000259" key="1">
    <source>
        <dbReference type="Pfam" id="PF00534"/>
    </source>
</evidence>
<evidence type="ECO:0000313" key="4">
    <source>
        <dbReference type="Proteomes" id="UP000199672"/>
    </source>
</evidence>
<dbReference type="InterPro" id="IPR028098">
    <property type="entry name" value="Glyco_trans_4-like_N"/>
</dbReference>
<sequence>MRVLQLIDSLEVGGAERMAVNYANALSNELTFSGLIATRKEGALLNQIGKDVSFLCLHKTQRIDLKAIFKLRKYIVDNKVDILHAHSSSFFIAVLVKLTLVKVKIIWHDHYGTRVEESLKENKVLFLFSLFFSTIFVVNNQLKEWNERNLLCKKVIFIPNFTSDTREKKQITNLKGKEGKRIVILANLKKPKNHIIVIKAYFDLKLQDLDWSLHLIGKDYFDFYSKELKEFIKLNLLENHIHLYGERNDIDNILSQSSVGILASTNEGFPVTLLEYARSRLAVISTNAGFCSEIIQNDFNGLLFDPQSDLELKKQLQKIISNESFREKISINFNVFVKENYSKEIVIERLIMEYKKIRL</sequence>
<dbReference type="PANTHER" id="PTHR12526:SF630">
    <property type="entry name" value="GLYCOSYLTRANSFERASE"/>
    <property type="match status" value="1"/>
</dbReference>
<dbReference type="STRING" id="739143.SAMN05216297_111104"/>
<accession>A0A1I1UNC5</accession>
<evidence type="ECO:0000259" key="2">
    <source>
        <dbReference type="Pfam" id="PF13439"/>
    </source>
</evidence>
<dbReference type="SUPFAM" id="SSF53756">
    <property type="entry name" value="UDP-Glycosyltransferase/glycogen phosphorylase"/>
    <property type="match status" value="1"/>
</dbReference>
<dbReference type="AlphaFoldDB" id="A0A1I1UNC5"/>
<dbReference type="EMBL" id="FOMH01000011">
    <property type="protein sequence ID" value="SFD72362.1"/>
    <property type="molecule type" value="Genomic_DNA"/>
</dbReference>
<feature type="domain" description="Glycosyltransferase subfamily 4-like N-terminal" evidence="2">
    <location>
        <begin position="12"/>
        <end position="162"/>
    </location>
</feature>
<dbReference type="Pfam" id="PF00534">
    <property type="entry name" value="Glycos_transf_1"/>
    <property type="match status" value="1"/>
</dbReference>
<feature type="domain" description="Glycosyl transferase family 1" evidence="1">
    <location>
        <begin position="167"/>
        <end position="331"/>
    </location>
</feature>
<dbReference type="PANTHER" id="PTHR12526">
    <property type="entry name" value="GLYCOSYLTRANSFERASE"/>
    <property type="match status" value="1"/>
</dbReference>
<evidence type="ECO:0000313" key="3">
    <source>
        <dbReference type="EMBL" id="SFD72362.1"/>
    </source>
</evidence>
<dbReference type="Gene3D" id="3.40.50.2000">
    <property type="entry name" value="Glycogen Phosphorylase B"/>
    <property type="match status" value="2"/>
</dbReference>
<organism evidence="3 4">
    <name type="scientific">Flavobacterium phragmitis</name>
    <dbReference type="NCBI Taxonomy" id="739143"/>
    <lineage>
        <taxon>Bacteria</taxon>
        <taxon>Pseudomonadati</taxon>
        <taxon>Bacteroidota</taxon>
        <taxon>Flavobacteriia</taxon>
        <taxon>Flavobacteriales</taxon>
        <taxon>Flavobacteriaceae</taxon>
        <taxon>Flavobacterium</taxon>
    </lineage>
</organism>